<accession>A0A0E9R0X0</accession>
<dbReference type="EMBL" id="GBXM01086604">
    <property type="protein sequence ID" value="JAH21973.1"/>
    <property type="molecule type" value="Transcribed_RNA"/>
</dbReference>
<evidence type="ECO:0000313" key="1">
    <source>
        <dbReference type="EMBL" id="JAH21973.1"/>
    </source>
</evidence>
<protein>
    <submittedName>
        <fullName evidence="1">Uncharacterized protein</fullName>
    </submittedName>
</protein>
<reference evidence="1" key="2">
    <citation type="journal article" date="2015" name="Fish Shellfish Immunol.">
        <title>Early steps in the European eel (Anguilla anguilla)-Vibrio vulnificus interaction in the gills: Role of the RtxA13 toxin.</title>
        <authorList>
            <person name="Callol A."/>
            <person name="Pajuelo D."/>
            <person name="Ebbesson L."/>
            <person name="Teles M."/>
            <person name="MacKenzie S."/>
            <person name="Amaro C."/>
        </authorList>
    </citation>
    <scope>NUCLEOTIDE SEQUENCE</scope>
</reference>
<name>A0A0E9R0X0_ANGAN</name>
<proteinExistence type="predicted"/>
<sequence length="49" mass="5498">MNQNDLGVFPVRKITCNSSPPFLHSPQLPHISYPEVCGGKDTDTHLHLR</sequence>
<reference evidence="1" key="1">
    <citation type="submission" date="2014-11" db="EMBL/GenBank/DDBJ databases">
        <authorList>
            <person name="Amaro Gonzalez C."/>
        </authorList>
    </citation>
    <scope>NUCLEOTIDE SEQUENCE</scope>
</reference>
<organism evidence="1">
    <name type="scientific">Anguilla anguilla</name>
    <name type="common">European freshwater eel</name>
    <name type="synonym">Muraena anguilla</name>
    <dbReference type="NCBI Taxonomy" id="7936"/>
    <lineage>
        <taxon>Eukaryota</taxon>
        <taxon>Metazoa</taxon>
        <taxon>Chordata</taxon>
        <taxon>Craniata</taxon>
        <taxon>Vertebrata</taxon>
        <taxon>Euteleostomi</taxon>
        <taxon>Actinopterygii</taxon>
        <taxon>Neopterygii</taxon>
        <taxon>Teleostei</taxon>
        <taxon>Anguilliformes</taxon>
        <taxon>Anguillidae</taxon>
        <taxon>Anguilla</taxon>
    </lineage>
</organism>
<dbReference type="AlphaFoldDB" id="A0A0E9R0X0"/>